<comment type="catalytic activity">
    <reaction evidence="6">
        <text>precorrin-2 + NAD(+) = sirohydrochlorin + NADH + 2 H(+)</text>
        <dbReference type="Rhea" id="RHEA:15613"/>
        <dbReference type="ChEBI" id="CHEBI:15378"/>
        <dbReference type="ChEBI" id="CHEBI:57540"/>
        <dbReference type="ChEBI" id="CHEBI:57945"/>
        <dbReference type="ChEBI" id="CHEBI:58351"/>
        <dbReference type="ChEBI" id="CHEBI:58827"/>
        <dbReference type="EC" id="1.3.1.76"/>
    </reaction>
</comment>
<evidence type="ECO:0000256" key="4">
    <source>
        <dbReference type="ARBA" id="ARBA00023027"/>
    </source>
</evidence>
<dbReference type="Pfam" id="PF13241">
    <property type="entry name" value="NAD_binding_7"/>
    <property type="match status" value="1"/>
</dbReference>
<reference evidence="8 9" key="1">
    <citation type="journal article" date="2016" name="Gut Pathog.">
        <title>Whole genome sequencing of "Faecalibaculum rodentium" ALO17, isolated from C57BL/6J laboratory mouse feces.</title>
        <authorList>
            <person name="Lim S."/>
            <person name="Chang D.H."/>
            <person name="Ahn S."/>
            <person name="Kim B.C."/>
        </authorList>
    </citation>
    <scope>NUCLEOTIDE SEQUENCE [LARGE SCALE GENOMIC DNA]</scope>
    <source>
        <strain evidence="8 9">Alo17</strain>
    </source>
</reference>
<dbReference type="PANTHER" id="PTHR35330:SF1">
    <property type="entry name" value="SIROHEME BIOSYNTHESIS PROTEIN MET8"/>
    <property type="match status" value="1"/>
</dbReference>
<dbReference type="Gene3D" id="3.40.50.720">
    <property type="entry name" value="NAD(P)-binding Rossmann-like Domain"/>
    <property type="match status" value="1"/>
</dbReference>
<gene>
    <name evidence="8" type="ORF">AALO17_03330</name>
</gene>
<proteinExistence type="predicted"/>
<dbReference type="GO" id="GO:0004325">
    <property type="term" value="F:ferrochelatase activity"/>
    <property type="evidence" value="ECO:0007669"/>
    <property type="project" value="InterPro"/>
</dbReference>
<dbReference type="AlphaFoldDB" id="A0A140DS40"/>
<keyword evidence="9" id="KW-1185">Reference proteome</keyword>
<evidence type="ECO:0000256" key="5">
    <source>
        <dbReference type="ARBA" id="ARBA00023244"/>
    </source>
</evidence>
<keyword evidence="5" id="KW-0627">Porphyrin biosynthesis</keyword>
<dbReference type="UniPathway" id="UPA00262">
    <property type="reaction ID" value="UER00222"/>
</dbReference>
<evidence type="ECO:0000313" key="8">
    <source>
        <dbReference type="EMBL" id="AMK53467.1"/>
    </source>
</evidence>
<evidence type="ECO:0000256" key="6">
    <source>
        <dbReference type="ARBA" id="ARBA00047561"/>
    </source>
</evidence>
<accession>A0A140DS40</accession>
<dbReference type="KEGG" id="fro:AALO17_03330"/>
<sequence length="197" mass="21511">MPAFPMFVDLSQKSVLIVGGGQIALHKAKALEPFGPRLFVVAPDVDTAFDEMPSVTVRRKEYSEDDLKGMDMVVAATDDYCLNAQVAADAGKHQLPVNVVDEPDLCGFYFGSMITEGDLTVAVSTDGASPAAARELKKRIREVLPRDVEASLAVMKALRPLVKRVYPDQKQRSRVLNGLTKRVMEADAVCEGETEKK</sequence>
<evidence type="ECO:0000256" key="3">
    <source>
        <dbReference type="ARBA" id="ARBA00023002"/>
    </source>
</evidence>
<dbReference type="InterPro" id="IPR028281">
    <property type="entry name" value="Sirohaem_synthase_central"/>
</dbReference>
<organism evidence="8 9">
    <name type="scientific">Faecalibaculum rodentium</name>
    <dbReference type="NCBI Taxonomy" id="1702221"/>
    <lineage>
        <taxon>Bacteria</taxon>
        <taxon>Bacillati</taxon>
        <taxon>Bacillota</taxon>
        <taxon>Erysipelotrichia</taxon>
        <taxon>Erysipelotrichales</taxon>
        <taxon>Erysipelotrichaceae</taxon>
        <taxon>Faecalibaculum</taxon>
    </lineage>
</organism>
<dbReference type="SUPFAM" id="SSF51735">
    <property type="entry name" value="NAD(P)-binding Rossmann-fold domains"/>
    <property type="match status" value="1"/>
</dbReference>
<evidence type="ECO:0000259" key="7">
    <source>
        <dbReference type="Pfam" id="PF14824"/>
    </source>
</evidence>
<evidence type="ECO:0000256" key="2">
    <source>
        <dbReference type="ARBA" id="ARBA00012400"/>
    </source>
</evidence>
<evidence type="ECO:0000313" key="9">
    <source>
        <dbReference type="Proteomes" id="UP000069771"/>
    </source>
</evidence>
<comment type="pathway">
    <text evidence="1">Porphyrin-containing compound metabolism; siroheme biosynthesis; sirohydrochlorin from precorrin-2: step 1/1.</text>
</comment>
<dbReference type="STRING" id="1702221.AALO17_03330"/>
<dbReference type="InterPro" id="IPR028161">
    <property type="entry name" value="Met8-like"/>
</dbReference>
<dbReference type="NCBIfam" id="TIGR01470">
    <property type="entry name" value="cysG_Nterm"/>
    <property type="match status" value="1"/>
</dbReference>
<dbReference type="InterPro" id="IPR042518">
    <property type="entry name" value="SirC_C"/>
</dbReference>
<evidence type="ECO:0000256" key="1">
    <source>
        <dbReference type="ARBA" id="ARBA00005010"/>
    </source>
</evidence>
<dbReference type="GO" id="GO:0043115">
    <property type="term" value="F:precorrin-2 dehydrogenase activity"/>
    <property type="evidence" value="ECO:0007669"/>
    <property type="project" value="UniProtKB-EC"/>
</dbReference>
<dbReference type="GeneID" id="78477200"/>
<dbReference type="Proteomes" id="UP000069771">
    <property type="component" value="Chromosome"/>
</dbReference>
<dbReference type="InterPro" id="IPR006367">
    <property type="entry name" value="Sirohaem_synthase_N"/>
</dbReference>
<dbReference type="InterPro" id="IPR036291">
    <property type="entry name" value="NAD(P)-bd_dom_sf"/>
</dbReference>
<dbReference type="Gene3D" id="1.10.8.610">
    <property type="entry name" value="SirC, precorrin-2 dehydrogenase, C-terminal helical domain-like"/>
    <property type="match status" value="1"/>
</dbReference>
<dbReference type="GO" id="GO:0019354">
    <property type="term" value="P:siroheme biosynthetic process"/>
    <property type="evidence" value="ECO:0007669"/>
    <property type="project" value="UniProtKB-UniPathway"/>
</dbReference>
<dbReference type="Pfam" id="PF14824">
    <property type="entry name" value="Sirohm_synth_M"/>
    <property type="match status" value="1"/>
</dbReference>
<keyword evidence="4" id="KW-0520">NAD</keyword>
<dbReference type="SUPFAM" id="SSF75615">
    <property type="entry name" value="Siroheme synthase middle domains-like"/>
    <property type="match status" value="1"/>
</dbReference>
<protein>
    <recommendedName>
        <fullName evidence="2">precorrin-2 dehydrogenase</fullName>
        <ecNumber evidence="2">1.3.1.76</ecNumber>
    </recommendedName>
</protein>
<keyword evidence="3" id="KW-0560">Oxidoreductase</keyword>
<dbReference type="EC" id="1.3.1.76" evidence="2"/>
<feature type="domain" description="Siroheme synthase central" evidence="7">
    <location>
        <begin position="117"/>
        <end position="141"/>
    </location>
</feature>
<dbReference type="EMBL" id="CP011391">
    <property type="protein sequence ID" value="AMK53467.1"/>
    <property type="molecule type" value="Genomic_DNA"/>
</dbReference>
<dbReference type="PANTHER" id="PTHR35330">
    <property type="entry name" value="SIROHEME BIOSYNTHESIS PROTEIN MET8"/>
    <property type="match status" value="1"/>
</dbReference>
<dbReference type="RefSeq" id="WP_067554617.1">
    <property type="nucleotide sequence ID" value="NZ_CAKOCV010000014.1"/>
</dbReference>
<name>A0A140DS40_9FIRM</name>
<dbReference type="OrthoDB" id="9773765at2"/>